<dbReference type="PRINTS" id="PR00081">
    <property type="entry name" value="GDHRDH"/>
</dbReference>
<dbReference type="GO" id="GO:0016491">
    <property type="term" value="F:oxidoreductase activity"/>
    <property type="evidence" value="ECO:0007669"/>
    <property type="project" value="UniProtKB-KW"/>
</dbReference>
<accession>A0A370TYS0</accession>
<dbReference type="InterPro" id="IPR036291">
    <property type="entry name" value="NAD(P)-bd_dom_sf"/>
</dbReference>
<keyword evidence="2" id="KW-0521">NADP</keyword>
<dbReference type="PANTHER" id="PTHR24321:SF8">
    <property type="entry name" value="ESTRADIOL 17-BETA-DEHYDROGENASE 8-RELATED"/>
    <property type="match status" value="1"/>
</dbReference>
<dbReference type="RefSeq" id="XP_031873333.1">
    <property type="nucleotide sequence ID" value="XM_032009279.1"/>
</dbReference>
<dbReference type="EMBL" id="NPIC01000001">
    <property type="protein sequence ID" value="RDL40677.1"/>
    <property type="molecule type" value="Genomic_DNA"/>
</dbReference>
<dbReference type="OrthoDB" id="1669814at2759"/>
<dbReference type="PANTHER" id="PTHR24321">
    <property type="entry name" value="DEHYDROGENASES, SHORT CHAIN"/>
    <property type="match status" value="1"/>
</dbReference>
<proteinExistence type="inferred from homology"/>
<evidence type="ECO:0000313" key="5">
    <source>
        <dbReference type="Proteomes" id="UP000254866"/>
    </source>
</evidence>
<dbReference type="AlphaFoldDB" id="A0A370TYS0"/>
<comment type="similarity">
    <text evidence="1">Belongs to the short-chain dehydrogenases/reductases (SDR) family.</text>
</comment>
<dbReference type="Gene3D" id="3.40.50.720">
    <property type="entry name" value="NAD(P)-binding Rossmann-like Domain"/>
    <property type="match status" value="1"/>
</dbReference>
<dbReference type="CDD" id="cd05233">
    <property type="entry name" value="SDR_c"/>
    <property type="match status" value="1"/>
</dbReference>
<evidence type="ECO:0000256" key="2">
    <source>
        <dbReference type="ARBA" id="ARBA00022857"/>
    </source>
</evidence>
<evidence type="ECO:0000256" key="1">
    <source>
        <dbReference type="ARBA" id="ARBA00006484"/>
    </source>
</evidence>
<comment type="caution">
    <text evidence="4">The sequence shown here is derived from an EMBL/GenBank/DDBJ whole genome shotgun (WGS) entry which is preliminary data.</text>
</comment>
<name>A0A370TYS0_9HELO</name>
<dbReference type="InterPro" id="IPR002347">
    <property type="entry name" value="SDR_fam"/>
</dbReference>
<evidence type="ECO:0000313" key="4">
    <source>
        <dbReference type="EMBL" id="RDL40677.1"/>
    </source>
</evidence>
<dbReference type="Pfam" id="PF13561">
    <property type="entry name" value="adh_short_C2"/>
    <property type="match status" value="1"/>
</dbReference>
<dbReference type="FunFam" id="3.40.50.720:FF:000084">
    <property type="entry name" value="Short-chain dehydrogenase reductase"/>
    <property type="match status" value="1"/>
</dbReference>
<dbReference type="GO" id="GO:0009688">
    <property type="term" value="P:abscisic acid biosynthetic process"/>
    <property type="evidence" value="ECO:0007669"/>
    <property type="project" value="UniProtKB-ARBA"/>
</dbReference>
<dbReference type="PRINTS" id="PR00080">
    <property type="entry name" value="SDRFAMILY"/>
</dbReference>
<protein>
    <submittedName>
        <fullName evidence="4">Putative 3-oxoacyl-[acyl-carrier-protein] reductase</fullName>
    </submittedName>
</protein>
<dbReference type="GeneID" id="43593505"/>
<sequence length="249" mass="25811">MSLQGKIIAITGGASGIGLATAQLAASRGAIVCIGDVDPAALQSTTAHLTALLATFTVTKLDVSKRSEVDGWIDTIVEKYGRLDGAVNCAGIVGKHHGIRAIAELEDEEWNKIIAVNLTGMMYCLRAELRKISEGGSIVNITSIQGVMGFAGSGAYVASKHGVIGLTRSAAKESGDRNVRVNAVAPGAIETPLLQKAREANPNEGKDNPTAIKRSGTAEEMANIIVFLLGPESSYVTGSVYGGDGGWDC</sequence>
<gene>
    <name evidence="4" type="ORF">BP5553_00656</name>
</gene>
<dbReference type="InterPro" id="IPR020904">
    <property type="entry name" value="Sc_DH/Rdtase_CS"/>
</dbReference>
<dbReference type="SUPFAM" id="SSF51735">
    <property type="entry name" value="NAD(P)-binding Rossmann-fold domains"/>
    <property type="match status" value="1"/>
</dbReference>
<dbReference type="Proteomes" id="UP000254866">
    <property type="component" value="Unassembled WGS sequence"/>
</dbReference>
<keyword evidence="3" id="KW-0560">Oxidoreductase</keyword>
<dbReference type="PROSITE" id="PS00061">
    <property type="entry name" value="ADH_SHORT"/>
    <property type="match status" value="1"/>
</dbReference>
<keyword evidence="5" id="KW-1185">Reference proteome</keyword>
<organism evidence="4 5">
    <name type="scientific">Venustampulla echinocandica</name>
    <dbReference type="NCBI Taxonomy" id="2656787"/>
    <lineage>
        <taxon>Eukaryota</taxon>
        <taxon>Fungi</taxon>
        <taxon>Dikarya</taxon>
        <taxon>Ascomycota</taxon>
        <taxon>Pezizomycotina</taxon>
        <taxon>Leotiomycetes</taxon>
        <taxon>Helotiales</taxon>
        <taxon>Pleuroascaceae</taxon>
        <taxon>Venustampulla</taxon>
    </lineage>
</organism>
<dbReference type="STRING" id="2656787.A0A370TYS0"/>
<evidence type="ECO:0000256" key="3">
    <source>
        <dbReference type="ARBA" id="ARBA00023002"/>
    </source>
</evidence>
<reference evidence="4 5" key="1">
    <citation type="journal article" date="2018" name="IMA Fungus">
        <title>IMA Genome-F 9: Draft genome sequence of Annulohypoxylon stygium, Aspergillus mulundensis, Berkeleyomyces basicola (syn. Thielaviopsis basicola), Ceratocystis smalleyi, two Cercospora beticola strains, Coleophoma cylindrospora, Fusarium fracticaudum, Phialophora cf. hyalina, and Morchella septimelata.</title>
        <authorList>
            <person name="Wingfield B.D."/>
            <person name="Bills G.F."/>
            <person name="Dong Y."/>
            <person name="Huang W."/>
            <person name="Nel W.J."/>
            <person name="Swalarsk-Parry B.S."/>
            <person name="Vaghefi N."/>
            <person name="Wilken P.M."/>
            <person name="An Z."/>
            <person name="de Beer Z.W."/>
            <person name="De Vos L."/>
            <person name="Chen L."/>
            <person name="Duong T.A."/>
            <person name="Gao Y."/>
            <person name="Hammerbacher A."/>
            <person name="Kikkert J.R."/>
            <person name="Li Y."/>
            <person name="Li H."/>
            <person name="Li K."/>
            <person name="Li Q."/>
            <person name="Liu X."/>
            <person name="Ma X."/>
            <person name="Naidoo K."/>
            <person name="Pethybridge S.J."/>
            <person name="Sun J."/>
            <person name="Steenkamp E.T."/>
            <person name="van der Nest M.A."/>
            <person name="van Wyk S."/>
            <person name="Wingfield M.J."/>
            <person name="Xiong C."/>
            <person name="Yue Q."/>
            <person name="Zhang X."/>
        </authorList>
    </citation>
    <scope>NUCLEOTIDE SEQUENCE [LARGE SCALE GENOMIC DNA]</scope>
    <source>
        <strain evidence="4 5">BP 5553</strain>
    </source>
</reference>